<feature type="transmembrane region" description="Helical" evidence="8">
    <location>
        <begin position="43"/>
        <end position="61"/>
    </location>
</feature>
<name>A0A918K6E5_9GAMM</name>
<keyword evidence="6 8" id="KW-1133">Transmembrane helix</keyword>
<evidence type="ECO:0000256" key="3">
    <source>
        <dbReference type="ARBA" id="ARBA00022670"/>
    </source>
</evidence>
<keyword evidence="2" id="KW-1003">Cell membrane</keyword>
<dbReference type="InterPro" id="IPR019127">
    <property type="entry name" value="Exosortase"/>
</dbReference>
<reference evidence="9" key="2">
    <citation type="submission" date="2020-09" db="EMBL/GenBank/DDBJ databases">
        <authorList>
            <person name="Sun Q."/>
            <person name="Kim S."/>
        </authorList>
    </citation>
    <scope>NUCLEOTIDE SEQUENCE</scope>
    <source>
        <strain evidence="9">KCTC 22169</strain>
    </source>
</reference>
<sequence length="483" mass="54295">MLRTSLHNLPRSWPFLLSTLLAVVLFAPTWLRLFELWLRFDQVLAHGLPTFLLYLGLLIVHPPRESKPEPYFRVQKSNWPILGSLFLITATLSWVVLELVNIDTLSYLMLPFGIATVTWVMLGFHAAIRLVPHLLVLSLSLPFWGDLIAPLVSLASLAVGKIVGWMGMTALIEGSSITLPYGRLLIADGCSGIRYFAISILLAATIALLNDYRWRGWLTAIALAGALGILSNWVRITGLVIIGYQSEMQSSLMQEHETYGWLIYAVFALPALYLAPVKRREPSTAQSIYRTNKTGWSSILIAVLVGPALLAFAQGSVDKQPAWIVVNEQFRTNSHGRPPLPINIPDILQSEQYHIPDHDIWLNLAQYQRDHSDKKLVPYIGNSVDSDLWQQMSAPKSQNGDIRLYRNVINQKQVAVAQRYKVSRFSTDSYRVAKLLQIPGTFLNDNRFALVTLQTSCHSLSCQSEMDRLSDVLANLRLETRAP</sequence>
<feature type="transmembrane region" description="Helical" evidence="8">
    <location>
        <begin position="107"/>
        <end position="128"/>
    </location>
</feature>
<dbReference type="GO" id="GO:0006508">
    <property type="term" value="P:proteolysis"/>
    <property type="evidence" value="ECO:0007669"/>
    <property type="project" value="UniProtKB-KW"/>
</dbReference>
<dbReference type="EMBL" id="BMXR01000003">
    <property type="protein sequence ID" value="GGX49725.1"/>
    <property type="molecule type" value="Genomic_DNA"/>
</dbReference>
<keyword evidence="7 8" id="KW-0472">Membrane</keyword>
<evidence type="ECO:0000313" key="10">
    <source>
        <dbReference type="Proteomes" id="UP000626148"/>
    </source>
</evidence>
<feature type="transmembrane region" description="Helical" evidence="8">
    <location>
        <begin position="193"/>
        <end position="210"/>
    </location>
</feature>
<evidence type="ECO:0000256" key="6">
    <source>
        <dbReference type="ARBA" id="ARBA00022989"/>
    </source>
</evidence>
<dbReference type="GO" id="GO:0005886">
    <property type="term" value="C:plasma membrane"/>
    <property type="evidence" value="ECO:0007669"/>
    <property type="project" value="UniProtKB-SubCell"/>
</dbReference>
<evidence type="ECO:0000256" key="5">
    <source>
        <dbReference type="ARBA" id="ARBA00022801"/>
    </source>
</evidence>
<keyword evidence="10" id="KW-1185">Reference proteome</keyword>
<feature type="transmembrane region" description="Helical" evidence="8">
    <location>
        <begin position="216"/>
        <end position="237"/>
    </location>
</feature>
<feature type="transmembrane region" description="Helical" evidence="8">
    <location>
        <begin position="258"/>
        <end position="275"/>
    </location>
</feature>
<dbReference type="RefSeq" id="WP_189608045.1">
    <property type="nucleotide sequence ID" value="NZ_BMXR01000003.1"/>
</dbReference>
<reference evidence="9" key="1">
    <citation type="journal article" date="2014" name="Int. J. Syst. Evol. Microbiol.">
        <title>Complete genome sequence of Corynebacterium casei LMG S-19264T (=DSM 44701T), isolated from a smear-ripened cheese.</title>
        <authorList>
            <consortium name="US DOE Joint Genome Institute (JGI-PGF)"/>
            <person name="Walter F."/>
            <person name="Albersmeier A."/>
            <person name="Kalinowski J."/>
            <person name="Ruckert C."/>
        </authorList>
    </citation>
    <scope>NUCLEOTIDE SEQUENCE</scope>
    <source>
        <strain evidence="9">KCTC 22169</strain>
    </source>
</reference>
<evidence type="ECO:0000256" key="4">
    <source>
        <dbReference type="ARBA" id="ARBA00022692"/>
    </source>
</evidence>
<dbReference type="GO" id="GO:0008233">
    <property type="term" value="F:peptidase activity"/>
    <property type="evidence" value="ECO:0007669"/>
    <property type="project" value="UniProtKB-KW"/>
</dbReference>
<protein>
    <recommendedName>
        <fullName evidence="11">Exosortase</fullName>
    </recommendedName>
</protein>
<dbReference type="NCBIfam" id="TIGR04178">
    <property type="entry name" value="exo_archaeo"/>
    <property type="match status" value="1"/>
</dbReference>
<keyword evidence="3" id="KW-0645">Protease</keyword>
<feature type="transmembrane region" description="Helical" evidence="8">
    <location>
        <begin position="81"/>
        <end position="100"/>
    </location>
</feature>
<feature type="transmembrane region" description="Helical" evidence="8">
    <location>
        <begin position="12"/>
        <end position="31"/>
    </location>
</feature>
<comment type="subcellular location">
    <subcellularLocation>
        <location evidence="1">Cell membrane</location>
        <topology evidence="1">Multi-pass membrane protein</topology>
    </subcellularLocation>
</comment>
<comment type="caution">
    <text evidence="9">The sequence shown here is derived from an EMBL/GenBank/DDBJ whole genome shotgun (WGS) entry which is preliminary data.</text>
</comment>
<evidence type="ECO:0008006" key="11">
    <source>
        <dbReference type="Google" id="ProtNLM"/>
    </source>
</evidence>
<evidence type="ECO:0000256" key="2">
    <source>
        <dbReference type="ARBA" id="ARBA00022475"/>
    </source>
</evidence>
<evidence type="ECO:0000256" key="8">
    <source>
        <dbReference type="SAM" id="Phobius"/>
    </source>
</evidence>
<accession>A0A918K6E5</accession>
<organism evidence="9 10">
    <name type="scientific">Saccharospirillum salsuginis</name>
    <dbReference type="NCBI Taxonomy" id="418750"/>
    <lineage>
        <taxon>Bacteria</taxon>
        <taxon>Pseudomonadati</taxon>
        <taxon>Pseudomonadota</taxon>
        <taxon>Gammaproteobacteria</taxon>
        <taxon>Oceanospirillales</taxon>
        <taxon>Saccharospirillaceae</taxon>
        <taxon>Saccharospirillum</taxon>
    </lineage>
</organism>
<keyword evidence="5" id="KW-0378">Hydrolase</keyword>
<evidence type="ECO:0000313" key="9">
    <source>
        <dbReference type="EMBL" id="GGX49725.1"/>
    </source>
</evidence>
<dbReference type="Pfam" id="PF09721">
    <property type="entry name" value="Exosortase_EpsH"/>
    <property type="match status" value="1"/>
</dbReference>
<dbReference type="AlphaFoldDB" id="A0A918K6E5"/>
<dbReference type="InterPro" id="IPR026392">
    <property type="entry name" value="Exo/Archaeosortase_dom"/>
</dbReference>
<feature type="transmembrane region" description="Helical" evidence="8">
    <location>
        <begin position="295"/>
        <end position="313"/>
    </location>
</feature>
<dbReference type="Proteomes" id="UP000626148">
    <property type="component" value="Unassembled WGS sequence"/>
</dbReference>
<feature type="transmembrane region" description="Helical" evidence="8">
    <location>
        <begin position="148"/>
        <end position="172"/>
    </location>
</feature>
<proteinExistence type="predicted"/>
<evidence type="ECO:0000256" key="1">
    <source>
        <dbReference type="ARBA" id="ARBA00004651"/>
    </source>
</evidence>
<evidence type="ECO:0000256" key="7">
    <source>
        <dbReference type="ARBA" id="ARBA00023136"/>
    </source>
</evidence>
<keyword evidence="4 8" id="KW-0812">Transmembrane</keyword>
<gene>
    <name evidence="9" type="ORF">GCM10007392_16370</name>
</gene>